<reference evidence="2" key="1">
    <citation type="journal article" date="2021" name="bioRxiv">
        <title>Whole Genome Assembly and Annotation of Northern Wild Rice, Zizania palustris L., Supports a Whole Genome Duplication in the Zizania Genus.</title>
        <authorList>
            <person name="Haas M."/>
            <person name="Kono T."/>
            <person name="Macchietto M."/>
            <person name="Millas R."/>
            <person name="McGilp L."/>
            <person name="Shao M."/>
            <person name="Duquette J."/>
            <person name="Hirsch C.N."/>
            <person name="Kimball J."/>
        </authorList>
    </citation>
    <scope>NUCLEOTIDE SEQUENCE</scope>
    <source>
        <tissue evidence="2">Fresh leaf tissue</tissue>
    </source>
</reference>
<dbReference type="EMBL" id="JAAALK010000287">
    <property type="protein sequence ID" value="KAG8059901.1"/>
    <property type="molecule type" value="Genomic_DNA"/>
</dbReference>
<keyword evidence="3" id="KW-1185">Reference proteome</keyword>
<comment type="caution">
    <text evidence="2">The sequence shown here is derived from an EMBL/GenBank/DDBJ whole genome shotgun (WGS) entry which is preliminary data.</text>
</comment>
<dbReference type="Proteomes" id="UP000729402">
    <property type="component" value="Unassembled WGS sequence"/>
</dbReference>
<protein>
    <submittedName>
        <fullName evidence="2">Uncharacterized protein</fullName>
    </submittedName>
</protein>
<gene>
    <name evidence="2" type="ORF">GUJ93_ZPchr0002g22961</name>
</gene>
<feature type="region of interest" description="Disordered" evidence="1">
    <location>
        <begin position="1"/>
        <end position="70"/>
    </location>
</feature>
<sequence length="96" mass="10876">MLRLTSMLPSMLQGSVVKSKKKSSWVGSEGQEEELMGGRWPEVEEGRQRGGDCQRTKKKLHMATSDDDSASDLVNDKVFTLSGKEQHMIMKREMME</sequence>
<evidence type="ECO:0000313" key="2">
    <source>
        <dbReference type="EMBL" id="KAG8059901.1"/>
    </source>
</evidence>
<proteinExistence type="predicted"/>
<organism evidence="2 3">
    <name type="scientific">Zizania palustris</name>
    <name type="common">Northern wild rice</name>
    <dbReference type="NCBI Taxonomy" id="103762"/>
    <lineage>
        <taxon>Eukaryota</taxon>
        <taxon>Viridiplantae</taxon>
        <taxon>Streptophyta</taxon>
        <taxon>Embryophyta</taxon>
        <taxon>Tracheophyta</taxon>
        <taxon>Spermatophyta</taxon>
        <taxon>Magnoliopsida</taxon>
        <taxon>Liliopsida</taxon>
        <taxon>Poales</taxon>
        <taxon>Poaceae</taxon>
        <taxon>BOP clade</taxon>
        <taxon>Oryzoideae</taxon>
        <taxon>Oryzeae</taxon>
        <taxon>Zizaniinae</taxon>
        <taxon>Zizania</taxon>
    </lineage>
</organism>
<evidence type="ECO:0000313" key="3">
    <source>
        <dbReference type="Proteomes" id="UP000729402"/>
    </source>
</evidence>
<evidence type="ECO:0000256" key="1">
    <source>
        <dbReference type="SAM" id="MobiDB-lite"/>
    </source>
</evidence>
<accession>A0A8J5SNG0</accession>
<name>A0A8J5SNG0_ZIZPA</name>
<reference evidence="2" key="2">
    <citation type="submission" date="2021-02" db="EMBL/GenBank/DDBJ databases">
        <authorList>
            <person name="Kimball J.A."/>
            <person name="Haas M.W."/>
            <person name="Macchietto M."/>
            <person name="Kono T."/>
            <person name="Duquette J."/>
            <person name="Shao M."/>
        </authorList>
    </citation>
    <scope>NUCLEOTIDE SEQUENCE</scope>
    <source>
        <tissue evidence="2">Fresh leaf tissue</tissue>
    </source>
</reference>
<dbReference type="AlphaFoldDB" id="A0A8J5SNG0"/>
<feature type="compositionally biased region" description="Basic and acidic residues" evidence="1">
    <location>
        <begin position="41"/>
        <end position="55"/>
    </location>
</feature>